<accession>A0A1H0Z2U2</accession>
<dbReference type="Proteomes" id="UP000183487">
    <property type="component" value="Unassembled WGS sequence"/>
</dbReference>
<dbReference type="OrthoDB" id="9179439at2"/>
<dbReference type="InterPro" id="IPR002888">
    <property type="entry name" value="2Fe-2S-bd"/>
</dbReference>
<evidence type="ECO:0000256" key="5">
    <source>
        <dbReference type="ARBA" id="ARBA00023014"/>
    </source>
</evidence>
<dbReference type="GO" id="GO:0051537">
    <property type="term" value="F:2 iron, 2 sulfur cluster binding"/>
    <property type="evidence" value="ECO:0007669"/>
    <property type="project" value="UniProtKB-KW"/>
</dbReference>
<keyword evidence="2" id="KW-0479">Metal-binding</keyword>
<keyword evidence="4" id="KW-0408">Iron</keyword>
<evidence type="ECO:0000256" key="4">
    <source>
        <dbReference type="ARBA" id="ARBA00023004"/>
    </source>
</evidence>
<dbReference type="GO" id="GO:0016491">
    <property type="term" value="F:oxidoreductase activity"/>
    <property type="evidence" value="ECO:0007669"/>
    <property type="project" value="UniProtKB-KW"/>
</dbReference>
<dbReference type="FunFam" id="3.10.20.30:FF:000020">
    <property type="entry name" value="Xanthine dehydrogenase iron-sulfur subunit"/>
    <property type="match status" value="1"/>
</dbReference>
<keyword evidence="5" id="KW-0411">Iron-sulfur</keyword>
<dbReference type="AlphaFoldDB" id="A0A1H0Z2U2"/>
<keyword evidence="9" id="KW-1185">Reference proteome</keyword>
<dbReference type="PANTHER" id="PTHR44379">
    <property type="entry name" value="OXIDOREDUCTASE WITH IRON-SULFUR SUBUNIT"/>
    <property type="match status" value="1"/>
</dbReference>
<dbReference type="SUPFAM" id="SSF54292">
    <property type="entry name" value="2Fe-2S ferredoxin-like"/>
    <property type="match status" value="1"/>
</dbReference>
<reference evidence="9" key="1">
    <citation type="submission" date="2016-10" db="EMBL/GenBank/DDBJ databases">
        <authorList>
            <person name="Varghese N."/>
        </authorList>
    </citation>
    <scope>NUCLEOTIDE SEQUENCE [LARGE SCALE GENOMIC DNA]</scope>
    <source>
        <strain evidence="9">GAS106B</strain>
    </source>
</reference>
<dbReference type="SUPFAM" id="SSF47741">
    <property type="entry name" value="CO dehydrogenase ISP C-domain like"/>
    <property type="match status" value="1"/>
</dbReference>
<evidence type="ECO:0000256" key="1">
    <source>
        <dbReference type="ARBA" id="ARBA00022714"/>
    </source>
</evidence>
<dbReference type="InterPro" id="IPR012675">
    <property type="entry name" value="Beta-grasp_dom_sf"/>
</dbReference>
<comment type="cofactor">
    <cofactor evidence="6">
        <name>[2Fe-2S] cluster</name>
        <dbReference type="ChEBI" id="CHEBI:190135"/>
    </cofactor>
</comment>
<dbReference type="InterPro" id="IPR006058">
    <property type="entry name" value="2Fe2S_fd_BS"/>
</dbReference>
<sequence length="191" mass="19300">MAISISLTVNGAPVTASIEPGTLLVQFLRDQLRLTGTHIGCDTAQCGACTVHLNGRAIKSCNILAVQAEGAAITTIEGLAQNGTLHPMQAAFKHCHGLQCGFCTPGMVMSAVSLVQRQPDLTGDDVRAQLDGNLCRCTGYHNIVKAVLEGAAGMKSAGNAATAATSADTDTAAHANTANAASASATAPVTA</sequence>
<dbReference type="RefSeq" id="WP_074762726.1">
    <property type="nucleotide sequence ID" value="NZ_FNKP01000001.1"/>
</dbReference>
<evidence type="ECO:0000259" key="7">
    <source>
        <dbReference type="PROSITE" id="PS51085"/>
    </source>
</evidence>
<gene>
    <name evidence="8" type="ORF">SAMN05443245_0417</name>
</gene>
<dbReference type="PANTHER" id="PTHR44379:SF5">
    <property type="entry name" value="OXIDOREDUCTASE WITH IRON-SULFUR SUBUNIT"/>
    <property type="match status" value="1"/>
</dbReference>
<dbReference type="Pfam" id="PF01799">
    <property type="entry name" value="Fer2_2"/>
    <property type="match status" value="1"/>
</dbReference>
<name>A0A1H0Z2U2_9BURK</name>
<dbReference type="EMBL" id="FNKP01000001">
    <property type="protein sequence ID" value="SDQ21718.1"/>
    <property type="molecule type" value="Genomic_DNA"/>
</dbReference>
<evidence type="ECO:0000313" key="8">
    <source>
        <dbReference type="EMBL" id="SDQ21718.1"/>
    </source>
</evidence>
<evidence type="ECO:0000256" key="3">
    <source>
        <dbReference type="ARBA" id="ARBA00023002"/>
    </source>
</evidence>
<dbReference type="GO" id="GO:0046872">
    <property type="term" value="F:metal ion binding"/>
    <property type="evidence" value="ECO:0007669"/>
    <property type="project" value="UniProtKB-KW"/>
</dbReference>
<feature type="domain" description="2Fe-2S ferredoxin-type" evidence="7">
    <location>
        <begin position="3"/>
        <end position="79"/>
    </location>
</feature>
<proteinExistence type="predicted"/>
<dbReference type="Gene3D" id="1.10.150.120">
    <property type="entry name" value="[2Fe-2S]-binding domain"/>
    <property type="match status" value="1"/>
</dbReference>
<dbReference type="Pfam" id="PF00111">
    <property type="entry name" value="Fer2"/>
    <property type="match status" value="1"/>
</dbReference>
<dbReference type="InterPro" id="IPR036010">
    <property type="entry name" value="2Fe-2S_ferredoxin-like_sf"/>
</dbReference>
<organism evidence="8 9">
    <name type="scientific">Paraburkholderia fungorum</name>
    <dbReference type="NCBI Taxonomy" id="134537"/>
    <lineage>
        <taxon>Bacteria</taxon>
        <taxon>Pseudomonadati</taxon>
        <taxon>Pseudomonadota</taxon>
        <taxon>Betaproteobacteria</taxon>
        <taxon>Burkholderiales</taxon>
        <taxon>Burkholderiaceae</taxon>
        <taxon>Paraburkholderia</taxon>
    </lineage>
</organism>
<dbReference type="FunFam" id="1.10.150.120:FF:000003">
    <property type="entry name" value="Carbon monoxide dehydrogenase, small subunit"/>
    <property type="match status" value="1"/>
</dbReference>
<dbReference type="PROSITE" id="PS00197">
    <property type="entry name" value="2FE2S_FER_1"/>
    <property type="match status" value="1"/>
</dbReference>
<keyword evidence="1" id="KW-0001">2Fe-2S</keyword>
<keyword evidence="3" id="KW-0560">Oxidoreductase</keyword>
<evidence type="ECO:0000313" key="9">
    <source>
        <dbReference type="Proteomes" id="UP000183487"/>
    </source>
</evidence>
<dbReference type="PROSITE" id="PS51085">
    <property type="entry name" value="2FE2S_FER_2"/>
    <property type="match status" value="1"/>
</dbReference>
<dbReference type="InterPro" id="IPR001041">
    <property type="entry name" value="2Fe-2S_ferredoxin-type"/>
</dbReference>
<dbReference type="InterPro" id="IPR051452">
    <property type="entry name" value="Diverse_Oxidoreductases"/>
</dbReference>
<protein>
    <submittedName>
        <fullName evidence="8">Carbon-monoxide dehydrogenase small subunit</fullName>
    </submittedName>
</protein>
<dbReference type="InterPro" id="IPR036884">
    <property type="entry name" value="2Fe-2S-bd_dom_sf"/>
</dbReference>
<evidence type="ECO:0000256" key="2">
    <source>
        <dbReference type="ARBA" id="ARBA00022723"/>
    </source>
</evidence>
<evidence type="ECO:0000256" key="6">
    <source>
        <dbReference type="ARBA" id="ARBA00034078"/>
    </source>
</evidence>
<dbReference type="Gene3D" id="3.10.20.30">
    <property type="match status" value="1"/>
</dbReference>